<dbReference type="Proteomes" id="UP001055172">
    <property type="component" value="Unassembled WGS sequence"/>
</dbReference>
<gene>
    <name evidence="1" type="ORF">ColLi_03691</name>
</gene>
<protein>
    <submittedName>
        <fullName evidence="1">Transporter PB10D8.01</fullName>
    </submittedName>
</protein>
<accession>A0AA37GH45</accession>
<dbReference type="AlphaFoldDB" id="A0AA37GH45"/>
<keyword evidence="2" id="KW-1185">Reference proteome</keyword>
<evidence type="ECO:0000313" key="1">
    <source>
        <dbReference type="EMBL" id="GJC80853.1"/>
    </source>
</evidence>
<reference evidence="1 2" key="1">
    <citation type="submission" date="2021-07" db="EMBL/GenBank/DDBJ databases">
        <title>Genome data of Colletotrichum spaethianum.</title>
        <authorList>
            <person name="Utami Y.D."/>
            <person name="Hiruma K."/>
        </authorList>
    </citation>
    <scope>NUCLEOTIDE SEQUENCE [LARGE SCALE GENOMIC DNA]</scope>
    <source>
        <strain evidence="1 2">MAFF 242679</strain>
    </source>
</reference>
<organism evidence="1 2">
    <name type="scientific">Colletotrichum liriopes</name>
    <dbReference type="NCBI Taxonomy" id="708192"/>
    <lineage>
        <taxon>Eukaryota</taxon>
        <taxon>Fungi</taxon>
        <taxon>Dikarya</taxon>
        <taxon>Ascomycota</taxon>
        <taxon>Pezizomycotina</taxon>
        <taxon>Sordariomycetes</taxon>
        <taxon>Hypocreomycetidae</taxon>
        <taxon>Glomerellales</taxon>
        <taxon>Glomerellaceae</taxon>
        <taxon>Colletotrichum</taxon>
        <taxon>Colletotrichum spaethianum species complex</taxon>
    </lineage>
</organism>
<name>A0AA37GH45_9PEZI</name>
<sequence length="126" mass="14359">MTMANEVIHERDTIGEKTLYPMKAGKAPIVTGSQAPPEHTITKGEVDDTSIFYNTNKDKVGPLTPDVEKRLVRKNFWFLLGQTWWIAFLIHLDKSTLSQASTMGIFNDVEMTKKQYNDLFVVFYTG</sequence>
<dbReference type="EMBL" id="BPPX01000006">
    <property type="protein sequence ID" value="GJC80853.1"/>
    <property type="molecule type" value="Genomic_DNA"/>
</dbReference>
<evidence type="ECO:0000313" key="2">
    <source>
        <dbReference type="Proteomes" id="UP001055172"/>
    </source>
</evidence>
<proteinExistence type="predicted"/>
<comment type="caution">
    <text evidence="1">The sequence shown here is derived from an EMBL/GenBank/DDBJ whole genome shotgun (WGS) entry which is preliminary data.</text>
</comment>